<evidence type="ECO:0000259" key="5">
    <source>
        <dbReference type="Pfam" id="PF01494"/>
    </source>
</evidence>
<dbReference type="AlphaFoldDB" id="A0A1X6MXB6"/>
<proteinExistence type="predicted"/>
<organism evidence="6 7">
    <name type="scientific">Postia placenta MAD-698-R-SB12</name>
    <dbReference type="NCBI Taxonomy" id="670580"/>
    <lineage>
        <taxon>Eukaryota</taxon>
        <taxon>Fungi</taxon>
        <taxon>Dikarya</taxon>
        <taxon>Basidiomycota</taxon>
        <taxon>Agaricomycotina</taxon>
        <taxon>Agaricomycetes</taxon>
        <taxon>Polyporales</taxon>
        <taxon>Adustoporiaceae</taxon>
        <taxon>Rhodonia</taxon>
    </lineage>
</organism>
<reference evidence="6 7" key="1">
    <citation type="submission" date="2017-04" db="EMBL/GenBank/DDBJ databases">
        <title>Genome Sequence of the Model Brown-Rot Fungus Postia placenta SB12.</title>
        <authorList>
            <consortium name="DOE Joint Genome Institute"/>
            <person name="Gaskell J."/>
            <person name="Kersten P."/>
            <person name="Larrondo L.F."/>
            <person name="Canessa P."/>
            <person name="Martinez D."/>
            <person name="Hibbett D."/>
            <person name="Schmoll M."/>
            <person name="Kubicek C.P."/>
            <person name="Martinez A.T."/>
            <person name="Yadav J."/>
            <person name="Master E."/>
            <person name="Magnuson J.K."/>
            <person name="James T."/>
            <person name="Yaver D."/>
            <person name="Berka R."/>
            <person name="Labutti K."/>
            <person name="Lipzen A."/>
            <person name="Aerts A."/>
            <person name="Barry K."/>
            <person name="Henrissat B."/>
            <person name="Blanchette R."/>
            <person name="Grigoriev I."/>
            <person name="Cullen D."/>
        </authorList>
    </citation>
    <scope>NUCLEOTIDE SEQUENCE [LARGE SCALE GENOMIC DNA]</scope>
    <source>
        <strain evidence="6 7">MAD-698-R-SB12</strain>
    </source>
</reference>
<keyword evidence="7" id="KW-1185">Reference proteome</keyword>
<accession>A0A1X6MXB6</accession>
<keyword evidence="3" id="KW-0274">FAD</keyword>
<dbReference type="Gene3D" id="3.40.30.120">
    <property type="match status" value="1"/>
</dbReference>
<evidence type="ECO:0000256" key="2">
    <source>
        <dbReference type="ARBA" id="ARBA00022630"/>
    </source>
</evidence>
<gene>
    <name evidence="6" type="ORF">POSPLADRAFT_1146786</name>
</gene>
<dbReference type="GO" id="GO:0071949">
    <property type="term" value="F:FAD binding"/>
    <property type="evidence" value="ECO:0007669"/>
    <property type="project" value="InterPro"/>
</dbReference>
<dbReference type="EMBL" id="KZ110599">
    <property type="protein sequence ID" value="OSX60876.1"/>
    <property type="molecule type" value="Genomic_DNA"/>
</dbReference>
<dbReference type="Gene3D" id="3.50.50.60">
    <property type="entry name" value="FAD/NAD(P)-binding domain"/>
    <property type="match status" value="1"/>
</dbReference>
<name>A0A1X6MXB6_9APHY</name>
<dbReference type="Proteomes" id="UP000194127">
    <property type="component" value="Unassembled WGS sequence"/>
</dbReference>
<sequence length="348" mass="38524">MEFDKADFARCFFFLVGGAVELAPLVSDRDNLLRTFKKGTDRDDIVFGDIINVAESRPQVRMEDTFQSNRVFLAGGVSTTINVVWMSDFGFIINAPMCTRRRADSSSIQDAFNLAWKLALVEKGLSDPSLLSTYSEERVPVIIDMLKITSELFRNVATATKDEAGLSRAILALRTRNDHVKQFGVNYRWSSIVLDERRPADEGEDLRANAYGSQKDDVLRAGDRAPDAPDLVDGEGKTYSLLRVFGTTHHTVVISSMNEEVLEPYLLLLRAGTKGIVRILVVSPQGSSGLSRVDDVYMIIDDDGGHAYVTYRALDKETIAVAVRPDGVVGAIARGVEGLGRYFEKIFL</sequence>
<evidence type="ECO:0000313" key="6">
    <source>
        <dbReference type="EMBL" id="OSX60876.1"/>
    </source>
</evidence>
<protein>
    <recommendedName>
        <fullName evidence="5">FAD-binding domain-containing protein</fullName>
    </recommendedName>
</protein>
<dbReference type="PANTHER" id="PTHR43004:SF19">
    <property type="entry name" value="BINDING MONOOXYGENASE, PUTATIVE (JCVI)-RELATED"/>
    <property type="match status" value="1"/>
</dbReference>
<keyword evidence="4" id="KW-0560">Oxidoreductase</keyword>
<evidence type="ECO:0000256" key="3">
    <source>
        <dbReference type="ARBA" id="ARBA00022827"/>
    </source>
</evidence>
<dbReference type="Pfam" id="PF01494">
    <property type="entry name" value="FAD_binding_3"/>
    <property type="match status" value="1"/>
</dbReference>
<comment type="cofactor">
    <cofactor evidence="1">
        <name>FAD</name>
        <dbReference type="ChEBI" id="CHEBI:57692"/>
    </cofactor>
</comment>
<dbReference type="STRING" id="670580.A0A1X6MXB6"/>
<evidence type="ECO:0000256" key="1">
    <source>
        <dbReference type="ARBA" id="ARBA00001974"/>
    </source>
</evidence>
<dbReference type="InterPro" id="IPR036188">
    <property type="entry name" value="FAD/NAD-bd_sf"/>
</dbReference>
<dbReference type="GO" id="GO:0016709">
    <property type="term" value="F:oxidoreductase activity, acting on paired donors, with incorporation or reduction of molecular oxygen, NAD(P)H as one donor, and incorporation of one atom of oxygen"/>
    <property type="evidence" value="ECO:0007669"/>
    <property type="project" value="UniProtKB-ARBA"/>
</dbReference>
<dbReference type="GeneID" id="36330932"/>
<evidence type="ECO:0000256" key="4">
    <source>
        <dbReference type="ARBA" id="ARBA00023002"/>
    </source>
</evidence>
<dbReference type="RefSeq" id="XP_024337670.1">
    <property type="nucleotide sequence ID" value="XM_024485983.1"/>
</dbReference>
<feature type="domain" description="FAD-binding" evidence="5">
    <location>
        <begin position="107"/>
        <end position="146"/>
    </location>
</feature>
<evidence type="ECO:0000313" key="7">
    <source>
        <dbReference type="Proteomes" id="UP000194127"/>
    </source>
</evidence>
<dbReference type="SUPFAM" id="SSF51905">
    <property type="entry name" value="FAD/NAD(P)-binding domain"/>
    <property type="match status" value="1"/>
</dbReference>
<keyword evidence="2" id="KW-0285">Flavoprotein</keyword>
<dbReference type="InterPro" id="IPR002938">
    <property type="entry name" value="FAD-bd"/>
</dbReference>
<dbReference type="PANTHER" id="PTHR43004">
    <property type="entry name" value="TRK SYSTEM POTASSIUM UPTAKE PROTEIN"/>
    <property type="match status" value="1"/>
</dbReference>
<dbReference type="InterPro" id="IPR050641">
    <property type="entry name" value="RIFMO-like"/>
</dbReference>
<dbReference type="OrthoDB" id="2802292at2759"/>